<sequence>MGLESGIYNITCVGNQMPLAMLAGMVVEMSPLVCMVDQPPAVIKVENIGGDKYRLTPEIAPENRVPGETGELVIGTMATPPPRMLVLAGSEDNGLSERVEWAIDPSGNDTYTIHMSDSDEYWTAAEENGMPIQLGGLKGQETQKWQFSRL</sequence>
<comment type="caution">
    <text evidence="2">The sequence shown here is derived from an EMBL/GenBank/DDBJ whole genome shotgun (WGS) entry which is preliminary data.</text>
</comment>
<dbReference type="EMBL" id="CAJMWX010000591">
    <property type="protein sequence ID" value="CAE6420891.1"/>
    <property type="molecule type" value="Genomic_DNA"/>
</dbReference>
<accession>A0A8H2XMD4</accession>
<dbReference type="Gene3D" id="2.80.10.50">
    <property type="match status" value="1"/>
</dbReference>
<dbReference type="SUPFAM" id="SSF50370">
    <property type="entry name" value="Ricin B-like lectins"/>
    <property type="match status" value="1"/>
</dbReference>
<protein>
    <submittedName>
        <fullName evidence="2">Uncharacterized protein</fullName>
    </submittedName>
</protein>
<evidence type="ECO:0000313" key="3">
    <source>
        <dbReference type="Proteomes" id="UP000663861"/>
    </source>
</evidence>
<reference evidence="2" key="1">
    <citation type="submission" date="2021-01" db="EMBL/GenBank/DDBJ databases">
        <authorList>
            <person name="Kaushik A."/>
        </authorList>
    </citation>
    <scope>NUCLEOTIDE SEQUENCE</scope>
    <source>
        <strain evidence="1">AG4-R118</strain>
        <strain evidence="2">AG4-RS23</strain>
    </source>
</reference>
<evidence type="ECO:0000313" key="2">
    <source>
        <dbReference type="EMBL" id="CAE6428686.1"/>
    </source>
</evidence>
<dbReference type="AlphaFoldDB" id="A0A8H2XMD4"/>
<gene>
    <name evidence="1" type="ORF">RDB_LOCUS23123</name>
    <name evidence="2" type="ORF">RDB_LOCUS23288</name>
</gene>
<proteinExistence type="predicted"/>
<dbReference type="Proteomes" id="UP000663861">
    <property type="component" value="Unassembled WGS sequence"/>
</dbReference>
<dbReference type="EMBL" id="CAJMWY010000335">
    <property type="protein sequence ID" value="CAE6428686.1"/>
    <property type="molecule type" value="Genomic_DNA"/>
</dbReference>
<evidence type="ECO:0000313" key="1">
    <source>
        <dbReference type="EMBL" id="CAE6420891.1"/>
    </source>
</evidence>
<dbReference type="InterPro" id="IPR035992">
    <property type="entry name" value="Ricin_B-like_lectins"/>
</dbReference>
<dbReference type="Proteomes" id="UP000663888">
    <property type="component" value="Unassembled WGS sequence"/>
</dbReference>
<organism evidence="2 3">
    <name type="scientific">Rhizoctonia solani</name>
    <dbReference type="NCBI Taxonomy" id="456999"/>
    <lineage>
        <taxon>Eukaryota</taxon>
        <taxon>Fungi</taxon>
        <taxon>Dikarya</taxon>
        <taxon>Basidiomycota</taxon>
        <taxon>Agaricomycotina</taxon>
        <taxon>Agaricomycetes</taxon>
        <taxon>Cantharellales</taxon>
        <taxon>Ceratobasidiaceae</taxon>
        <taxon>Rhizoctonia</taxon>
    </lineage>
</organism>
<name>A0A8H2XMD4_9AGAM</name>